<organism evidence="2 3">
    <name type="scientific">Tolypocladium paradoxum</name>
    <dbReference type="NCBI Taxonomy" id="94208"/>
    <lineage>
        <taxon>Eukaryota</taxon>
        <taxon>Fungi</taxon>
        <taxon>Dikarya</taxon>
        <taxon>Ascomycota</taxon>
        <taxon>Pezizomycotina</taxon>
        <taxon>Sordariomycetes</taxon>
        <taxon>Hypocreomycetidae</taxon>
        <taxon>Hypocreales</taxon>
        <taxon>Ophiocordycipitaceae</taxon>
        <taxon>Tolypocladium</taxon>
    </lineage>
</organism>
<dbReference type="Gene3D" id="3.30.200.20">
    <property type="entry name" value="Phosphorylase Kinase, domain 1"/>
    <property type="match status" value="1"/>
</dbReference>
<dbReference type="PANTHER" id="PTHR21310">
    <property type="entry name" value="AMINOGLYCOSIDE PHOSPHOTRANSFERASE-RELATED-RELATED"/>
    <property type="match status" value="1"/>
</dbReference>
<dbReference type="OrthoDB" id="10003767at2759"/>
<sequence length="436" mass="47909">MADSLPVGSAARTGGQEYVDEYADRINRFVNTFNQDALLALASALRGNRPCTASREFSVGNFNLVRKIRFDDGVEWIARLRMPPLPDQDGGIDSPSTREKILLDMQSELATMEFVRQNTDIPIPAVYAYDLDDQNAVGCPFSIIEYIHGNTAEEVSRAYPGDHEGIPAQFAEKFWRQIAKTMIQLASVRLPKIGSIIRSETDSGSFIVGPLVETGSGPYDSAGEFYADYPVALSKSLGEGSRQTSGQGELVRAFQSLAAAFPTPSARAGDGSAAGFGLANYDLNPNNVLVDREFNVLAVIDWDSVVAVPDAALYRFPFLMGIGCAVPGEVDTHPAAIKREQLGRQFAEVVETVGRGLGEDDCEGANKQPTILLGKSGFYSKEAVAFRSLIYCKMRQDWVNSEWLTGLKWLSEHDETDVARFYLQDQRGPLRVMHHF</sequence>
<dbReference type="Gene3D" id="3.90.1200.10">
    <property type="match status" value="1"/>
</dbReference>
<dbReference type="SUPFAM" id="SSF56112">
    <property type="entry name" value="Protein kinase-like (PK-like)"/>
    <property type="match status" value="1"/>
</dbReference>
<dbReference type="InterPro" id="IPR011009">
    <property type="entry name" value="Kinase-like_dom_sf"/>
</dbReference>
<protein>
    <recommendedName>
        <fullName evidence="1">Aminoglycoside phosphotransferase domain-containing protein</fullName>
    </recommendedName>
</protein>
<evidence type="ECO:0000313" key="2">
    <source>
        <dbReference type="EMBL" id="POR31014.1"/>
    </source>
</evidence>
<name>A0A2S4KLD1_9HYPO</name>
<dbReference type="Pfam" id="PF01636">
    <property type="entry name" value="APH"/>
    <property type="match status" value="1"/>
</dbReference>
<evidence type="ECO:0000259" key="1">
    <source>
        <dbReference type="Pfam" id="PF01636"/>
    </source>
</evidence>
<proteinExistence type="predicted"/>
<comment type="caution">
    <text evidence="2">The sequence shown here is derived from an EMBL/GenBank/DDBJ whole genome shotgun (WGS) entry which is preliminary data.</text>
</comment>
<accession>A0A2S4KLD1</accession>
<dbReference type="Proteomes" id="UP000237481">
    <property type="component" value="Unassembled WGS sequence"/>
</dbReference>
<evidence type="ECO:0000313" key="3">
    <source>
        <dbReference type="Proteomes" id="UP000237481"/>
    </source>
</evidence>
<dbReference type="InterPro" id="IPR051678">
    <property type="entry name" value="AGP_Transferase"/>
</dbReference>
<gene>
    <name evidence="2" type="ORF">TPAR_08762</name>
</gene>
<dbReference type="EMBL" id="PKSG01001110">
    <property type="protein sequence ID" value="POR31014.1"/>
    <property type="molecule type" value="Genomic_DNA"/>
</dbReference>
<dbReference type="STRING" id="94208.A0A2S4KLD1"/>
<reference evidence="2 3" key="1">
    <citation type="submission" date="2018-01" db="EMBL/GenBank/DDBJ databases">
        <title>Harnessing the power of phylogenomics to disentangle the directionality and signatures of interkingdom host jumping in the parasitic fungal genus Tolypocladium.</title>
        <authorList>
            <person name="Quandt C.A."/>
            <person name="Patterson W."/>
            <person name="Spatafora J.W."/>
        </authorList>
    </citation>
    <scope>NUCLEOTIDE SEQUENCE [LARGE SCALE GENOMIC DNA]</scope>
    <source>
        <strain evidence="2 3">NRBC 100945</strain>
    </source>
</reference>
<dbReference type="PANTHER" id="PTHR21310:SF15">
    <property type="entry name" value="AMINOGLYCOSIDE PHOSPHOTRANSFERASE DOMAIN-CONTAINING PROTEIN"/>
    <property type="match status" value="1"/>
</dbReference>
<keyword evidence="3" id="KW-1185">Reference proteome</keyword>
<dbReference type="InterPro" id="IPR002575">
    <property type="entry name" value="Aminoglycoside_PTrfase"/>
</dbReference>
<feature type="domain" description="Aminoglycoside phosphotransferase" evidence="1">
    <location>
        <begin position="102"/>
        <end position="305"/>
    </location>
</feature>
<dbReference type="AlphaFoldDB" id="A0A2S4KLD1"/>